<dbReference type="Pfam" id="PF03435">
    <property type="entry name" value="Sacchrp_dh_NADP"/>
    <property type="match status" value="1"/>
</dbReference>
<keyword evidence="5" id="KW-1185">Reference proteome</keyword>
<dbReference type="Pfam" id="PF16653">
    <property type="entry name" value="Sacchrp_dh_C"/>
    <property type="match status" value="1"/>
</dbReference>
<dbReference type="InterPro" id="IPR005097">
    <property type="entry name" value="Sacchrp_dh_NADP-bd"/>
</dbReference>
<keyword evidence="4" id="KW-0808">Transferase</keyword>
<evidence type="ECO:0000256" key="1">
    <source>
        <dbReference type="SAM" id="Phobius"/>
    </source>
</evidence>
<dbReference type="InterPro" id="IPR032095">
    <property type="entry name" value="Sacchrp_dh-like_C"/>
</dbReference>
<feature type="domain" description="Saccharopine dehydrogenase NADP binding" evidence="2">
    <location>
        <begin position="7"/>
        <end position="147"/>
    </location>
</feature>
<organism evidence="4 5">
    <name type="scientific">Opitutus terrae (strain DSM 11246 / JCM 15787 / PB90-1)</name>
    <dbReference type="NCBI Taxonomy" id="452637"/>
    <lineage>
        <taxon>Bacteria</taxon>
        <taxon>Pseudomonadati</taxon>
        <taxon>Verrucomicrobiota</taxon>
        <taxon>Opitutia</taxon>
        <taxon>Opitutales</taxon>
        <taxon>Opitutaceae</taxon>
        <taxon>Opitutus</taxon>
    </lineage>
</organism>
<dbReference type="HOGENOM" id="CLU_046538_0_0_0"/>
<sequence length="481" mass="53726">MEFKNRIVLIGFGVVARALLPLLIKHLRVAPARIVVIDFANREAALQPWIAKGLKFIHERVTPFSLARLLSSHAGRGDLIVDLAWSIDFFDIARWAHENEVVYVNASLESWDPGEEMQRKTPFEKSLYARYAKLLPLREAWRGATTALVDQGANPGLISPFVKAGLLDIAAAVVEEKKVPGPIVRRLRQASQAGNFAELARTLGVKTIHCSEWDTQRSNVAKSPDEFVSTWSPDAMWEESISPSELGWGTHEKQLPPAALQPEVGPRNQIILPHMGLNTWVRSWVPNQEIVGMLMAHGESFGLSHALTVYKNGRPVYRPTVNYSYMPCADSLVSLHELRARNYELHPKTRIPTDEIVAGTDVVGALIMGHPFGAWWIGSILSIDEARKKVPGCNATALQVASGVLAGTLWALRNPRAGLRLPEDLPHREILDTARPYLGQFVSVRSDWTPLSRHREYFTDGPASTVDRSDPWQFQNFIFKP</sequence>
<dbReference type="KEGG" id="ote:Oter_2622"/>
<proteinExistence type="predicted"/>
<name>B1ZU21_OPITP</name>
<protein>
    <submittedName>
        <fullName evidence="4">Homospermidine synthase</fullName>
        <ecNumber evidence="4">2.5.1.44</ecNumber>
    </submittedName>
</protein>
<dbReference type="GO" id="GO:0047296">
    <property type="term" value="F:homospermidine synthase activity"/>
    <property type="evidence" value="ECO:0007669"/>
    <property type="project" value="UniProtKB-EC"/>
</dbReference>
<dbReference type="InterPro" id="IPR023181">
    <property type="entry name" value="Homospermid_syn-like_C"/>
</dbReference>
<dbReference type="AlphaFoldDB" id="B1ZU21"/>
<gene>
    <name evidence="4" type="ordered locus">Oter_2622</name>
</gene>
<dbReference type="EMBL" id="CP001032">
    <property type="protein sequence ID" value="ACB75903.1"/>
    <property type="molecule type" value="Genomic_DNA"/>
</dbReference>
<evidence type="ECO:0000259" key="2">
    <source>
        <dbReference type="Pfam" id="PF03435"/>
    </source>
</evidence>
<dbReference type="BRENDA" id="2.5.1.44">
    <property type="organism ID" value="11592"/>
</dbReference>
<dbReference type="Proteomes" id="UP000007013">
    <property type="component" value="Chromosome"/>
</dbReference>
<dbReference type="eggNOG" id="COG5310">
    <property type="taxonomic scope" value="Bacteria"/>
</dbReference>
<reference evidence="4 5" key="1">
    <citation type="journal article" date="2011" name="J. Bacteriol.">
        <title>Genome sequence of the verrucomicrobium Opitutus terrae PB90-1, an abundant inhabitant of rice paddy soil ecosystems.</title>
        <authorList>
            <person name="van Passel M.W."/>
            <person name="Kant R."/>
            <person name="Palva A."/>
            <person name="Copeland A."/>
            <person name="Lucas S."/>
            <person name="Lapidus A."/>
            <person name="Glavina del Rio T."/>
            <person name="Pitluck S."/>
            <person name="Goltsman E."/>
            <person name="Clum A."/>
            <person name="Sun H."/>
            <person name="Schmutz J."/>
            <person name="Larimer F.W."/>
            <person name="Land M.L."/>
            <person name="Hauser L."/>
            <person name="Kyrpides N."/>
            <person name="Mikhailova N."/>
            <person name="Richardson P.P."/>
            <person name="Janssen P.H."/>
            <person name="de Vos W.M."/>
            <person name="Smidt H."/>
        </authorList>
    </citation>
    <scope>NUCLEOTIDE SEQUENCE [LARGE SCALE GENOMIC DNA]</scope>
    <source>
        <strain evidence="5">DSM 11246 / JCM 15787 / PB90-1</strain>
    </source>
</reference>
<dbReference type="Gene3D" id="3.40.50.720">
    <property type="entry name" value="NAD(P)-binding Rossmann-like Domain"/>
    <property type="match status" value="1"/>
</dbReference>
<accession>B1ZU21</accession>
<dbReference type="OrthoDB" id="9767495at2"/>
<keyword evidence="1" id="KW-0812">Transmembrane</keyword>
<feature type="domain" description="Saccharopine dehydrogenase-like C-terminal" evidence="3">
    <location>
        <begin position="152"/>
        <end position="441"/>
    </location>
</feature>
<keyword evidence="1" id="KW-1133">Transmembrane helix</keyword>
<evidence type="ECO:0000313" key="5">
    <source>
        <dbReference type="Proteomes" id="UP000007013"/>
    </source>
</evidence>
<dbReference type="RefSeq" id="WP_012375438.1">
    <property type="nucleotide sequence ID" value="NC_010571.1"/>
</dbReference>
<evidence type="ECO:0000313" key="4">
    <source>
        <dbReference type="EMBL" id="ACB75903.1"/>
    </source>
</evidence>
<feature type="transmembrane region" description="Helical" evidence="1">
    <location>
        <begin position="7"/>
        <end position="24"/>
    </location>
</feature>
<dbReference type="EC" id="2.5.1.44" evidence="4"/>
<dbReference type="STRING" id="452637.Oter_2622"/>
<evidence type="ECO:0000259" key="3">
    <source>
        <dbReference type="Pfam" id="PF16653"/>
    </source>
</evidence>
<keyword evidence="1" id="KW-0472">Membrane</keyword>
<dbReference type="Gene3D" id="3.30.360.30">
    <property type="entry name" value="homospermidine synthase like"/>
    <property type="match status" value="1"/>
</dbReference>